<dbReference type="PANTHER" id="PTHR46680:SF3">
    <property type="entry name" value="NF-KAPPA-B INHIBITOR CACTUS"/>
    <property type="match status" value="1"/>
</dbReference>
<dbReference type="Pfam" id="PF12796">
    <property type="entry name" value="Ank_2"/>
    <property type="match status" value="1"/>
</dbReference>
<feature type="repeat" description="ANK" evidence="3">
    <location>
        <begin position="458"/>
        <end position="490"/>
    </location>
</feature>
<dbReference type="PANTHER" id="PTHR46680">
    <property type="entry name" value="NF-KAPPA-B INHIBITOR ALPHA"/>
    <property type="match status" value="1"/>
</dbReference>
<feature type="region of interest" description="Disordered" evidence="4">
    <location>
        <begin position="227"/>
        <end position="260"/>
    </location>
</feature>
<protein>
    <submittedName>
        <fullName evidence="5">Uncharacterized protein</fullName>
    </submittedName>
</protein>
<dbReference type="Proteomes" id="UP001168821">
    <property type="component" value="Unassembled WGS sequence"/>
</dbReference>
<dbReference type="Gene3D" id="1.25.40.20">
    <property type="entry name" value="Ankyrin repeat-containing domain"/>
    <property type="match status" value="1"/>
</dbReference>
<dbReference type="EMBL" id="JALNTZ010000005">
    <property type="protein sequence ID" value="KAJ3650817.1"/>
    <property type="molecule type" value="Genomic_DNA"/>
</dbReference>
<evidence type="ECO:0000313" key="5">
    <source>
        <dbReference type="EMBL" id="KAJ3650817.1"/>
    </source>
</evidence>
<evidence type="ECO:0000256" key="2">
    <source>
        <dbReference type="ARBA" id="ARBA00023043"/>
    </source>
</evidence>
<keyword evidence="1" id="KW-0677">Repeat</keyword>
<comment type="caution">
    <text evidence="5">The sequence shown here is derived from an EMBL/GenBank/DDBJ whole genome shotgun (WGS) entry which is preliminary data.</text>
</comment>
<feature type="compositionally biased region" description="Polar residues" evidence="4">
    <location>
        <begin position="251"/>
        <end position="260"/>
    </location>
</feature>
<dbReference type="PROSITE" id="PS50297">
    <property type="entry name" value="ANK_REP_REGION"/>
    <property type="match status" value="3"/>
</dbReference>
<dbReference type="InterPro" id="IPR002110">
    <property type="entry name" value="Ankyrin_rpt"/>
</dbReference>
<dbReference type="InterPro" id="IPR051070">
    <property type="entry name" value="NF-kappa-B_inhibitor"/>
</dbReference>
<dbReference type="SMART" id="SM00248">
    <property type="entry name" value="ANK"/>
    <property type="match status" value="4"/>
</dbReference>
<keyword evidence="2 3" id="KW-0040">ANK repeat</keyword>
<sequence length="565" mass="62408">MLLKTAAAHEPHFPQTEVSACARAPHSGVTSVALCPNLKGMELKEVSASKVSPYRCYVRGNIIQTEGENVLTLGFKDGIAVLQVRPPPADRQKFPDNMFDNKAIDLTKLKKIIVKVDPKTGKKYIHKDGRKIEILPQISPSLSLKPMESVIKPLPKPVTSQTGPPEDAPKSVIIKAPPSFGFLNPLPKLLPKGSVVAKPSVKVLDNVKYHVLSMNVKRAGGRAVAAGTMTDADSPEGVDKSAQTDPLGRSDVSTQTDGRESPFSQTFIDFILGSEGSSECLAPRNMIDPTKLRTKEEIQKFNFFNDMRNALNFDRSGNLPIHDSVVQNNLKAVQKNCVVLRAVKESVNILNQQCYAPIHLAVLQDVDLDILKILLDHGADVRLSDPEGNTAIHLAIEHRRSAMLKLLLNGAKQMKFNLDVFNYEGFTPLILACLNKSYDDAKLLLQSGADPNVKDMKSGRTALFHAAECHDVNLVELLMQHGADTKIRNFFGTSPHDAMFELDDMPLKIKFCILGRDHQRFQNKKKLSDSKLSEPTPRLKKAKLETTPVLKKVTTSDLMGRSRRK</sequence>
<evidence type="ECO:0000256" key="4">
    <source>
        <dbReference type="SAM" id="MobiDB-lite"/>
    </source>
</evidence>
<evidence type="ECO:0000256" key="3">
    <source>
        <dbReference type="PROSITE-ProRule" id="PRU00023"/>
    </source>
</evidence>
<dbReference type="GO" id="GO:0051059">
    <property type="term" value="F:NF-kappaB binding"/>
    <property type="evidence" value="ECO:0007669"/>
    <property type="project" value="TreeGrafter"/>
</dbReference>
<dbReference type="Pfam" id="PF00023">
    <property type="entry name" value="Ank"/>
    <property type="match status" value="1"/>
</dbReference>
<dbReference type="SUPFAM" id="SSF48403">
    <property type="entry name" value="Ankyrin repeat"/>
    <property type="match status" value="1"/>
</dbReference>
<dbReference type="InterPro" id="IPR036770">
    <property type="entry name" value="Ankyrin_rpt-contain_sf"/>
</dbReference>
<dbReference type="AlphaFoldDB" id="A0AA38IBA7"/>
<reference evidence="5" key="1">
    <citation type="journal article" date="2023" name="G3 (Bethesda)">
        <title>Whole genome assemblies of Zophobas morio and Tenebrio molitor.</title>
        <authorList>
            <person name="Kaur S."/>
            <person name="Stinson S.A."/>
            <person name="diCenzo G.C."/>
        </authorList>
    </citation>
    <scope>NUCLEOTIDE SEQUENCE</scope>
    <source>
        <strain evidence="5">QUZm001</strain>
    </source>
</reference>
<name>A0AA38IBA7_9CUCU</name>
<dbReference type="GO" id="GO:0005829">
    <property type="term" value="C:cytosol"/>
    <property type="evidence" value="ECO:0007669"/>
    <property type="project" value="TreeGrafter"/>
</dbReference>
<feature type="repeat" description="ANK" evidence="3">
    <location>
        <begin position="424"/>
        <end position="456"/>
    </location>
</feature>
<feature type="repeat" description="ANK" evidence="3">
    <location>
        <begin position="353"/>
        <end position="386"/>
    </location>
</feature>
<dbReference type="PROSITE" id="PS50088">
    <property type="entry name" value="ANK_REPEAT"/>
    <property type="match status" value="3"/>
</dbReference>
<accession>A0AA38IBA7</accession>
<evidence type="ECO:0000313" key="6">
    <source>
        <dbReference type="Proteomes" id="UP001168821"/>
    </source>
</evidence>
<dbReference type="GO" id="GO:0071356">
    <property type="term" value="P:cellular response to tumor necrosis factor"/>
    <property type="evidence" value="ECO:0007669"/>
    <property type="project" value="TreeGrafter"/>
</dbReference>
<proteinExistence type="predicted"/>
<keyword evidence="6" id="KW-1185">Reference proteome</keyword>
<organism evidence="5 6">
    <name type="scientific">Zophobas morio</name>
    <dbReference type="NCBI Taxonomy" id="2755281"/>
    <lineage>
        <taxon>Eukaryota</taxon>
        <taxon>Metazoa</taxon>
        <taxon>Ecdysozoa</taxon>
        <taxon>Arthropoda</taxon>
        <taxon>Hexapoda</taxon>
        <taxon>Insecta</taxon>
        <taxon>Pterygota</taxon>
        <taxon>Neoptera</taxon>
        <taxon>Endopterygota</taxon>
        <taxon>Coleoptera</taxon>
        <taxon>Polyphaga</taxon>
        <taxon>Cucujiformia</taxon>
        <taxon>Tenebrionidae</taxon>
        <taxon>Zophobas</taxon>
    </lineage>
</organism>
<evidence type="ECO:0000256" key="1">
    <source>
        <dbReference type="ARBA" id="ARBA00022737"/>
    </source>
</evidence>
<gene>
    <name evidence="5" type="ORF">Zmor_016896</name>
</gene>
<feature type="region of interest" description="Disordered" evidence="4">
    <location>
        <begin position="525"/>
        <end position="546"/>
    </location>
</feature>